<feature type="region of interest" description="Disordered" evidence="1">
    <location>
        <begin position="52"/>
        <end position="108"/>
    </location>
</feature>
<feature type="compositionally biased region" description="Basic and acidic residues" evidence="1">
    <location>
        <begin position="78"/>
        <end position="94"/>
    </location>
</feature>
<reference evidence="2 3" key="1">
    <citation type="journal article" date="2013" name="PLoS ONE">
        <title>Genomic and secretomic analyses reveal unique features of the lignocellulolytic enzyme system of Penicillium decumbens.</title>
        <authorList>
            <person name="Liu G."/>
            <person name="Zhang L."/>
            <person name="Wei X."/>
            <person name="Zou G."/>
            <person name="Qin Y."/>
            <person name="Ma L."/>
            <person name="Li J."/>
            <person name="Zheng H."/>
            <person name="Wang S."/>
            <person name="Wang C."/>
            <person name="Xun L."/>
            <person name="Zhao G.-P."/>
            <person name="Zhou Z."/>
            <person name="Qu Y."/>
        </authorList>
    </citation>
    <scope>NUCLEOTIDE SEQUENCE [LARGE SCALE GENOMIC DNA]</scope>
    <source>
        <strain evidence="3">114-2 / CGMCC 5302</strain>
    </source>
</reference>
<feature type="compositionally biased region" description="Polar residues" evidence="1">
    <location>
        <begin position="95"/>
        <end position="108"/>
    </location>
</feature>
<dbReference type="eggNOG" id="ENOG502SEH2">
    <property type="taxonomic scope" value="Eukaryota"/>
</dbReference>
<dbReference type="Proteomes" id="UP000019376">
    <property type="component" value="Unassembled WGS sequence"/>
</dbReference>
<accession>S7ZPU7</accession>
<protein>
    <submittedName>
        <fullName evidence="2">Uncharacterized protein</fullName>
    </submittedName>
</protein>
<dbReference type="HOGENOM" id="CLU_121514_1_0_1"/>
<name>S7ZPU7_PENO1</name>
<dbReference type="OrthoDB" id="529205at2759"/>
<dbReference type="AlphaFoldDB" id="S7ZPU7"/>
<evidence type="ECO:0000256" key="1">
    <source>
        <dbReference type="SAM" id="MobiDB-lite"/>
    </source>
</evidence>
<proteinExistence type="predicted"/>
<organism evidence="2 3">
    <name type="scientific">Penicillium oxalicum (strain 114-2 / CGMCC 5302)</name>
    <name type="common">Penicillium decumbens</name>
    <dbReference type="NCBI Taxonomy" id="933388"/>
    <lineage>
        <taxon>Eukaryota</taxon>
        <taxon>Fungi</taxon>
        <taxon>Dikarya</taxon>
        <taxon>Ascomycota</taxon>
        <taxon>Pezizomycotina</taxon>
        <taxon>Eurotiomycetes</taxon>
        <taxon>Eurotiomycetidae</taxon>
        <taxon>Eurotiales</taxon>
        <taxon>Aspergillaceae</taxon>
        <taxon>Penicillium</taxon>
    </lineage>
</organism>
<feature type="compositionally biased region" description="Basic and acidic residues" evidence="1">
    <location>
        <begin position="52"/>
        <end position="63"/>
    </location>
</feature>
<sequence length="108" mass="12086">MSFLTSLRASSRRVAPMSYTIPGVSTLHTSAARFSLKESDKNRDGLANHYEAKKEQQLKDQKAGKASWNSDVASNSEEQIKADRGELDASEKSFQELQQKTKNIPQQK</sequence>
<keyword evidence="3" id="KW-1185">Reference proteome</keyword>
<evidence type="ECO:0000313" key="2">
    <source>
        <dbReference type="EMBL" id="EPS32740.1"/>
    </source>
</evidence>
<dbReference type="EMBL" id="KB644414">
    <property type="protein sequence ID" value="EPS32740.1"/>
    <property type="molecule type" value="Genomic_DNA"/>
</dbReference>
<evidence type="ECO:0000313" key="3">
    <source>
        <dbReference type="Proteomes" id="UP000019376"/>
    </source>
</evidence>
<feature type="compositionally biased region" description="Polar residues" evidence="1">
    <location>
        <begin position="67"/>
        <end position="77"/>
    </location>
</feature>
<dbReference type="PhylomeDB" id="S7ZPU7"/>
<gene>
    <name evidence="2" type="ORF">PDE_07700</name>
</gene>